<protein>
    <submittedName>
        <fullName evidence="1">Uncharacterized protein</fullName>
    </submittedName>
</protein>
<comment type="caution">
    <text evidence="1">The sequence shown here is derived from an EMBL/GenBank/DDBJ whole genome shotgun (WGS) entry which is preliminary data.</text>
</comment>
<name>A0ACB8U0E3_9APHY</name>
<sequence length="105" mass="11869">FCCEVCEYTCKPHRRIDFRRHVNTHYPHMIGGPTTCCGIPVGLRDLPEWHEQFVKVAGTGFIRTFNGRRMVGGCGKVFSRTDALIRHLASTKNPCVGDPDGDWHP</sequence>
<feature type="non-terminal residue" evidence="1">
    <location>
        <position position="1"/>
    </location>
</feature>
<keyword evidence="2" id="KW-1185">Reference proteome</keyword>
<evidence type="ECO:0000313" key="2">
    <source>
        <dbReference type="Proteomes" id="UP001055072"/>
    </source>
</evidence>
<dbReference type="EMBL" id="MU274916">
    <property type="protein sequence ID" value="KAI0087713.1"/>
    <property type="molecule type" value="Genomic_DNA"/>
</dbReference>
<gene>
    <name evidence="1" type="ORF">BDY19DRAFT_859614</name>
</gene>
<accession>A0ACB8U0E3</accession>
<dbReference type="Proteomes" id="UP001055072">
    <property type="component" value="Unassembled WGS sequence"/>
</dbReference>
<organism evidence="1 2">
    <name type="scientific">Irpex rosettiformis</name>
    <dbReference type="NCBI Taxonomy" id="378272"/>
    <lineage>
        <taxon>Eukaryota</taxon>
        <taxon>Fungi</taxon>
        <taxon>Dikarya</taxon>
        <taxon>Basidiomycota</taxon>
        <taxon>Agaricomycotina</taxon>
        <taxon>Agaricomycetes</taxon>
        <taxon>Polyporales</taxon>
        <taxon>Irpicaceae</taxon>
        <taxon>Irpex</taxon>
    </lineage>
</organism>
<evidence type="ECO:0000313" key="1">
    <source>
        <dbReference type="EMBL" id="KAI0087713.1"/>
    </source>
</evidence>
<feature type="non-terminal residue" evidence="1">
    <location>
        <position position="105"/>
    </location>
</feature>
<proteinExistence type="predicted"/>
<reference evidence="1" key="1">
    <citation type="journal article" date="2021" name="Environ. Microbiol.">
        <title>Gene family expansions and transcriptome signatures uncover fungal adaptations to wood decay.</title>
        <authorList>
            <person name="Hage H."/>
            <person name="Miyauchi S."/>
            <person name="Viragh M."/>
            <person name="Drula E."/>
            <person name="Min B."/>
            <person name="Chaduli D."/>
            <person name="Navarro D."/>
            <person name="Favel A."/>
            <person name="Norest M."/>
            <person name="Lesage-Meessen L."/>
            <person name="Balint B."/>
            <person name="Merenyi Z."/>
            <person name="de Eugenio L."/>
            <person name="Morin E."/>
            <person name="Martinez A.T."/>
            <person name="Baldrian P."/>
            <person name="Stursova M."/>
            <person name="Martinez M.J."/>
            <person name="Novotny C."/>
            <person name="Magnuson J.K."/>
            <person name="Spatafora J.W."/>
            <person name="Maurice S."/>
            <person name="Pangilinan J."/>
            <person name="Andreopoulos W."/>
            <person name="LaButti K."/>
            <person name="Hundley H."/>
            <person name="Na H."/>
            <person name="Kuo A."/>
            <person name="Barry K."/>
            <person name="Lipzen A."/>
            <person name="Henrissat B."/>
            <person name="Riley R."/>
            <person name="Ahrendt S."/>
            <person name="Nagy L.G."/>
            <person name="Grigoriev I.V."/>
            <person name="Martin F."/>
            <person name="Rosso M.N."/>
        </authorList>
    </citation>
    <scope>NUCLEOTIDE SEQUENCE</scope>
    <source>
        <strain evidence="1">CBS 384.51</strain>
    </source>
</reference>